<gene>
    <name evidence="1" type="ORF">GPECTOR_20g546</name>
</gene>
<sequence length="64" mass="7286">MKTVSYYVHPELALELGNFEDKVLSYGANFVEEVVKFKNGSLQDASCYKEIRPDPVCVIWTWAG</sequence>
<dbReference type="AlphaFoldDB" id="A0A150GIP5"/>
<dbReference type="EMBL" id="LSYV01000021">
    <property type="protein sequence ID" value="KXZ49689.1"/>
    <property type="molecule type" value="Genomic_DNA"/>
</dbReference>
<proteinExistence type="predicted"/>
<dbReference type="Proteomes" id="UP000075714">
    <property type="component" value="Unassembled WGS sequence"/>
</dbReference>
<organism evidence="1 2">
    <name type="scientific">Gonium pectorale</name>
    <name type="common">Green alga</name>
    <dbReference type="NCBI Taxonomy" id="33097"/>
    <lineage>
        <taxon>Eukaryota</taxon>
        <taxon>Viridiplantae</taxon>
        <taxon>Chlorophyta</taxon>
        <taxon>core chlorophytes</taxon>
        <taxon>Chlorophyceae</taxon>
        <taxon>CS clade</taxon>
        <taxon>Chlamydomonadales</taxon>
        <taxon>Volvocaceae</taxon>
        <taxon>Gonium</taxon>
    </lineage>
</organism>
<accession>A0A150GIP5</accession>
<protein>
    <submittedName>
        <fullName evidence="1">Uncharacterized protein</fullName>
    </submittedName>
</protein>
<evidence type="ECO:0000313" key="1">
    <source>
        <dbReference type="EMBL" id="KXZ49689.1"/>
    </source>
</evidence>
<name>A0A150GIP5_GONPE</name>
<reference evidence="2" key="1">
    <citation type="journal article" date="2016" name="Nat. Commun.">
        <title>The Gonium pectorale genome demonstrates co-option of cell cycle regulation during the evolution of multicellularity.</title>
        <authorList>
            <person name="Hanschen E.R."/>
            <person name="Marriage T.N."/>
            <person name="Ferris P.J."/>
            <person name="Hamaji T."/>
            <person name="Toyoda A."/>
            <person name="Fujiyama A."/>
            <person name="Neme R."/>
            <person name="Noguchi H."/>
            <person name="Minakuchi Y."/>
            <person name="Suzuki M."/>
            <person name="Kawai-Toyooka H."/>
            <person name="Smith D.R."/>
            <person name="Sparks H."/>
            <person name="Anderson J."/>
            <person name="Bakaric R."/>
            <person name="Luria V."/>
            <person name="Karger A."/>
            <person name="Kirschner M.W."/>
            <person name="Durand P.M."/>
            <person name="Michod R.E."/>
            <person name="Nozaki H."/>
            <person name="Olson B.J."/>
        </authorList>
    </citation>
    <scope>NUCLEOTIDE SEQUENCE [LARGE SCALE GENOMIC DNA]</scope>
    <source>
        <strain evidence="2">NIES-2863</strain>
    </source>
</reference>
<comment type="caution">
    <text evidence="1">The sequence shown here is derived from an EMBL/GenBank/DDBJ whole genome shotgun (WGS) entry which is preliminary data.</text>
</comment>
<keyword evidence="2" id="KW-1185">Reference proteome</keyword>
<evidence type="ECO:0000313" key="2">
    <source>
        <dbReference type="Proteomes" id="UP000075714"/>
    </source>
</evidence>